<feature type="transmembrane region" description="Helical" evidence="2">
    <location>
        <begin position="181"/>
        <end position="201"/>
    </location>
</feature>
<dbReference type="RefSeq" id="WP_108171705.1">
    <property type="nucleotide sequence ID" value="NZ_QBKQ01000002.1"/>
</dbReference>
<proteinExistence type="predicted"/>
<evidence type="ECO:0000256" key="2">
    <source>
        <dbReference type="SAM" id="Phobius"/>
    </source>
</evidence>
<keyword evidence="2" id="KW-0812">Transmembrane</keyword>
<reference evidence="3 4" key="1">
    <citation type="submission" date="2018-04" db="EMBL/GenBank/DDBJ databases">
        <title>Genomic Encyclopedia of Archaeal and Bacterial Type Strains, Phase II (KMG-II): from individual species to whole genera.</title>
        <authorList>
            <person name="Goeker M."/>
        </authorList>
    </citation>
    <scope>NUCLEOTIDE SEQUENCE [LARGE SCALE GENOMIC DNA]</scope>
    <source>
        <strain evidence="3 4">DSM 23082</strain>
    </source>
</reference>
<keyword evidence="4" id="KW-1185">Reference proteome</keyword>
<feature type="compositionally biased region" description="Low complexity" evidence="1">
    <location>
        <begin position="135"/>
        <end position="160"/>
    </location>
</feature>
<feature type="region of interest" description="Disordered" evidence="1">
    <location>
        <begin position="34"/>
        <end position="160"/>
    </location>
</feature>
<feature type="compositionally biased region" description="Basic and acidic residues" evidence="1">
    <location>
        <begin position="83"/>
        <end position="100"/>
    </location>
</feature>
<gene>
    <name evidence="3" type="ORF">C8P64_1789</name>
</gene>
<evidence type="ECO:0000313" key="3">
    <source>
        <dbReference type="EMBL" id="PTX43262.1"/>
    </source>
</evidence>
<feature type="transmembrane region" description="Helical" evidence="2">
    <location>
        <begin position="6"/>
        <end position="25"/>
    </location>
</feature>
<evidence type="ECO:0000256" key="1">
    <source>
        <dbReference type="SAM" id="MobiDB-lite"/>
    </source>
</evidence>
<name>A0A2T6AHI4_9FLAO</name>
<dbReference type="Proteomes" id="UP000244174">
    <property type="component" value="Unassembled WGS sequence"/>
</dbReference>
<dbReference type="Pfam" id="PF20125">
    <property type="entry name" value="DUF6515"/>
    <property type="match status" value="1"/>
</dbReference>
<dbReference type="OrthoDB" id="826470at2"/>
<dbReference type="InterPro" id="IPR045398">
    <property type="entry name" value="DUF6515"/>
</dbReference>
<feature type="transmembrane region" description="Helical" evidence="2">
    <location>
        <begin position="213"/>
        <end position="233"/>
    </location>
</feature>
<evidence type="ECO:0000313" key="4">
    <source>
        <dbReference type="Proteomes" id="UP000244174"/>
    </source>
</evidence>
<keyword evidence="2" id="KW-0472">Membrane</keyword>
<feature type="compositionally biased region" description="Basic and acidic residues" evidence="1">
    <location>
        <begin position="112"/>
        <end position="134"/>
    </location>
</feature>
<sequence length="353" mass="40618">MKTPAYTRFPYIFLVFSLFLFIVPFQNIEAQRINRGGRPQMSRPAARPAPSRPSRNVNTRNMSRPTNRSINGGAVKTKNTKMPSRDVSRDRKLDRSEIKKPPTTRPATGRETVNRDRPGDRNPSDRNSGDRNPGDRNPGNRNPGDRNNINIDKGKNNVNINIDNSRDINIRNTRVRSSGRIYVRPPYIFGGFGFYAFRPYYYHPFRPFYWGPYWHPWGYFVTSLATTAIIISIENQRYHYDQGVYYIEEDDGYRVVQAPVGAEIKKLPEGSQTVEVNETTNNYYYGGTYYEKDGEMYKVVPPTAGTIVPNLPEGAEEVRVGDQTFVKYGETYYQPVQVDGKNMYEVVEVKEES</sequence>
<protein>
    <submittedName>
        <fullName evidence="3">Uncharacterized protein</fullName>
    </submittedName>
</protein>
<organism evidence="3 4">
    <name type="scientific">Christiangramia gaetbulicola</name>
    <dbReference type="NCBI Taxonomy" id="703340"/>
    <lineage>
        <taxon>Bacteria</taxon>
        <taxon>Pseudomonadati</taxon>
        <taxon>Bacteroidota</taxon>
        <taxon>Flavobacteriia</taxon>
        <taxon>Flavobacteriales</taxon>
        <taxon>Flavobacteriaceae</taxon>
        <taxon>Christiangramia</taxon>
    </lineage>
</organism>
<feature type="compositionally biased region" description="Polar residues" evidence="1">
    <location>
        <begin position="56"/>
        <end position="70"/>
    </location>
</feature>
<dbReference type="EMBL" id="QBKQ01000002">
    <property type="protein sequence ID" value="PTX43262.1"/>
    <property type="molecule type" value="Genomic_DNA"/>
</dbReference>
<dbReference type="AlphaFoldDB" id="A0A2T6AHI4"/>
<keyword evidence="2" id="KW-1133">Transmembrane helix</keyword>
<feature type="compositionally biased region" description="Low complexity" evidence="1">
    <location>
        <begin position="42"/>
        <end position="55"/>
    </location>
</feature>
<accession>A0A2T6AHI4</accession>
<comment type="caution">
    <text evidence="3">The sequence shown here is derived from an EMBL/GenBank/DDBJ whole genome shotgun (WGS) entry which is preliminary data.</text>
</comment>